<dbReference type="Proteomes" id="UP000614047">
    <property type="component" value="Unassembled WGS sequence"/>
</dbReference>
<dbReference type="Pfam" id="PF19382">
    <property type="entry name" value="DUF5957"/>
    <property type="match status" value="1"/>
</dbReference>
<keyword evidence="1" id="KW-1133">Transmembrane helix</keyword>
<keyword evidence="1" id="KW-0472">Membrane</keyword>
<comment type="caution">
    <text evidence="2">The sequence shown here is derived from an EMBL/GenBank/DDBJ whole genome shotgun (WGS) entry which is preliminary data.</text>
</comment>
<accession>A0A931DHG4</accession>
<feature type="transmembrane region" description="Helical" evidence="1">
    <location>
        <begin position="7"/>
        <end position="27"/>
    </location>
</feature>
<reference evidence="2" key="1">
    <citation type="submission" date="2020-11" db="EMBL/GenBank/DDBJ databases">
        <title>Sequencing the genomes of 1000 actinobacteria strains.</title>
        <authorList>
            <person name="Klenk H.-P."/>
        </authorList>
    </citation>
    <scope>NUCLEOTIDE SEQUENCE</scope>
    <source>
        <strain evidence="2">DSM 43175</strain>
    </source>
</reference>
<dbReference type="RefSeq" id="WP_197010461.1">
    <property type="nucleotide sequence ID" value="NZ_BAABES010000029.1"/>
</dbReference>
<evidence type="ECO:0000256" key="1">
    <source>
        <dbReference type="SAM" id="Phobius"/>
    </source>
</evidence>
<name>A0A931DHG4_9ACTN</name>
<proteinExistence type="predicted"/>
<dbReference type="EMBL" id="JADOUA010000001">
    <property type="protein sequence ID" value="MBG6087631.1"/>
    <property type="molecule type" value="Genomic_DNA"/>
</dbReference>
<feature type="transmembrane region" description="Helical" evidence="1">
    <location>
        <begin position="39"/>
        <end position="59"/>
    </location>
</feature>
<protein>
    <submittedName>
        <fullName evidence="2">Uncharacterized membrane protein YoaK (UPF0700 family)</fullName>
    </submittedName>
</protein>
<organism evidence="2 3">
    <name type="scientific">Actinomadura viridis</name>
    <dbReference type="NCBI Taxonomy" id="58110"/>
    <lineage>
        <taxon>Bacteria</taxon>
        <taxon>Bacillati</taxon>
        <taxon>Actinomycetota</taxon>
        <taxon>Actinomycetes</taxon>
        <taxon>Streptosporangiales</taxon>
        <taxon>Thermomonosporaceae</taxon>
        <taxon>Actinomadura</taxon>
    </lineage>
</organism>
<evidence type="ECO:0000313" key="2">
    <source>
        <dbReference type="EMBL" id="MBG6087631.1"/>
    </source>
</evidence>
<evidence type="ECO:0000313" key="3">
    <source>
        <dbReference type="Proteomes" id="UP000614047"/>
    </source>
</evidence>
<keyword evidence="3" id="KW-1185">Reference proteome</keyword>
<dbReference type="AlphaFoldDB" id="A0A931DHG4"/>
<sequence length="78" mass="8317">MRSVGAILMGFIAGLFAGFALEVLLAAVERLLTGETDRFWTAALPAVLAVAGGVAGLALDRRARRNERDVPRTGRAHR</sequence>
<dbReference type="InterPro" id="IPR046001">
    <property type="entry name" value="DUF5957"/>
</dbReference>
<keyword evidence="1" id="KW-0812">Transmembrane</keyword>
<gene>
    <name evidence="2" type="ORF">IW256_001744</name>
</gene>